<dbReference type="EMBL" id="BSOW01000023">
    <property type="protein sequence ID" value="GLR89128.1"/>
    <property type="molecule type" value="Genomic_DNA"/>
</dbReference>
<accession>A0ABQ6B4X2</accession>
<protein>
    <recommendedName>
        <fullName evidence="3">FAD dependent oxidoreductase domain-containing protein</fullName>
    </recommendedName>
</protein>
<evidence type="ECO:0008006" key="3">
    <source>
        <dbReference type="Google" id="ProtNLM"/>
    </source>
</evidence>
<dbReference type="SUPFAM" id="SSF51905">
    <property type="entry name" value="FAD/NAD(P)-binding domain"/>
    <property type="match status" value="1"/>
</dbReference>
<dbReference type="Gene3D" id="3.50.50.60">
    <property type="entry name" value="FAD/NAD(P)-binding domain"/>
    <property type="match status" value="1"/>
</dbReference>
<dbReference type="InterPro" id="IPR036188">
    <property type="entry name" value="FAD/NAD-bd_sf"/>
</dbReference>
<name>A0ABQ6B4X2_9BRAD</name>
<organism evidence="1 2">
    <name type="scientific">Bradyrhizobium iriomotense</name>
    <dbReference type="NCBI Taxonomy" id="441950"/>
    <lineage>
        <taxon>Bacteria</taxon>
        <taxon>Pseudomonadati</taxon>
        <taxon>Pseudomonadota</taxon>
        <taxon>Alphaproteobacteria</taxon>
        <taxon>Hyphomicrobiales</taxon>
        <taxon>Nitrobacteraceae</taxon>
        <taxon>Bradyrhizobium</taxon>
    </lineage>
</organism>
<evidence type="ECO:0000313" key="1">
    <source>
        <dbReference type="EMBL" id="GLR89128.1"/>
    </source>
</evidence>
<keyword evidence="2" id="KW-1185">Reference proteome</keyword>
<dbReference type="Proteomes" id="UP001156905">
    <property type="component" value="Unassembled WGS sequence"/>
</dbReference>
<reference evidence="2" key="1">
    <citation type="journal article" date="2019" name="Int. J. Syst. Evol. Microbiol.">
        <title>The Global Catalogue of Microorganisms (GCM) 10K type strain sequencing project: providing services to taxonomists for standard genome sequencing and annotation.</title>
        <authorList>
            <consortium name="The Broad Institute Genomics Platform"/>
            <consortium name="The Broad Institute Genome Sequencing Center for Infectious Disease"/>
            <person name="Wu L."/>
            <person name="Ma J."/>
        </authorList>
    </citation>
    <scope>NUCLEOTIDE SEQUENCE [LARGE SCALE GENOMIC DNA]</scope>
    <source>
        <strain evidence="2">NBRC 102520</strain>
    </source>
</reference>
<evidence type="ECO:0000313" key="2">
    <source>
        <dbReference type="Proteomes" id="UP001156905"/>
    </source>
</evidence>
<comment type="caution">
    <text evidence="1">The sequence shown here is derived from an EMBL/GenBank/DDBJ whole genome shotgun (WGS) entry which is preliminary data.</text>
</comment>
<proteinExistence type="predicted"/>
<gene>
    <name evidence="1" type="ORF">GCM10007857_58410</name>
</gene>
<sequence length="321" mass="35739">MQGVRLVNQIGVSSFIDADLVVDASGRGAPTAALFEALKLQPPETTTIHINLCYTSAVIELPEQATKNWKLVLTLNDPPRIGDRGVLVPMEHNRWMVTICQRGRLERIDGWDSYVSAFGELITPTIHDALRQAKPIEDLRQFAFPTSSWRHFERSPRLPRGLLPIADAICRFNPIHGQGMSSAALQARLLRDALADAITESDPVAALQQGFMAEVASVLETPWAMSTSRDLMFPDTHGPRPEHFQANVEFELAMFRAAVIDPVVHKAAMDVNQLLQPRSLLRSPHIMERIEETNGVRTGWSHPEVMTGSSTFRLRTTVPRG</sequence>